<evidence type="ECO:0000256" key="4">
    <source>
        <dbReference type="PROSITE-ProRule" id="PRU00221"/>
    </source>
</evidence>
<feature type="compositionally biased region" description="Basic and acidic residues" evidence="5">
    <location>
        <begin position="64"/>
        <end position="84"/>
    </location>
</feature>
<keyword evidence="1 4" id="KW-0853">WD repeat</keyword>
<dbReference type="InterPro" id="IPR036322">
    <property type="entry name" value="WD40_repeat_dom_sf"/>
</dbReference>
<protein>
    <recommendedName>
        <fullName evidence="6">Anaphase-promoting complex subunit 4-like WD40 domain-containing protein</fullName>
    </recommendedName>
</protein>
<keyword evidence="3" id="KW-0131">Cell cycle</keyword>
<evidence type="ECO:0000259" key="6">
    <source>
        <dbReference type="Pfam" id="PF12894"/>
    </source>
</evidence>
<keyword evidence="2" id="KW-0677">Repeat</keyword>
<feature type="domain" description="Anaphase-promoting complex subunit 4-like WD40" evidence="6">
    <location>
        <begin position="175"/>
        <end position="229"/>
    </location>
</feature>
<feature type="compositionally biased region" description="Basic and acidic residues" evidence="5">
    <location>
        <begin position="34"/>
        <end position="44"/>
    </location>
</feature>
<sequence length="389" mass="43419">MDQDYERRLLRQINIQNENMMPSENEKSPSQNRKAKDATSDNGKDGLAYSALLKNELLGAGIEKVQDPQTEDRRLQPSTPEKKSLFTYSLTTKRSSPDDGNEVSPYSLSPVSNKSQKLLRSPRKPTRKISKIPFKVLDAPELQDDFYLNLVDWSSLNVLSVGLGTCVTRLCDLSVEGDSVTSVGWSERGNLVAVGTHKGFVQIWDAAAGKKLSMLEGHTARVGALAWNADQLSSGSRDRMILQRDIRTPPLQSERRLQGHRQELLVWNHSSLSPVQQYTEHLAAVKAIAWSPHQHGLLASGGGTADRCIRFWNTLTGQPLQCIDTGSQVCNLAWSKHANELVSTHGYSQNQILVWKYPSLTQVAKLTGHSYRVLYLESVSVLNLFTRIR</sequence>
<dbReference type="Gene3D" id="2.130.10.10">
    <property type="entry name" value="YVTN repeat-like/Quinoprotein amine dehydrogenase"/>
    <property type="match status" value="2"/>
</dbReference>
<dbReference type="Proteomes" id="UP000826234">
    <property type="component" value="Unassembled WGS sequence"/>
</dbReference>
<dbReference type="InterPro" id="IPR015943">
    <property type="entry name" value="WD40/YVTN_repeat-like_dom_sf"/>
</dbReference>
<evidence type="ECO:0000256" key="5">
    <source>
        <dbReference type="SAM" id="MobiDB-lite"/>
    </source>
</evidence>
<evidence type="ECO:0000313" key="8">
    <source>
        <dbReference type="Proteomes" id="UP000826234"/>
    </source>
</evidence>
<proteinExistence type="predicted"/>
<evidence type="ECO:0000256" key="2">
    <source>
        <dbReference type="ARBA" id="ARBA00022737"/>
    </source>
</evidence>
<gene>
    <name evidence="7" type="ORF">JD844_034236</name>
</gene>
<dbReference type="Pfam" id="PF12894">
    <property type="entry name" value="ANAPC4_WD40"/>
    <property type="match status" value="1"/>
</dbReference>
<feature type="compositionally biased region" description="Polar residues" evidence="5">
    <location>
        <begin position="13"/>
        <end position="32"/>
    </location>
</feature>
<feature type="compositionally biased region" description="Polar residues" evidence="5">
    <location>
        <begin position="104"/>
        <end position="118"/>
    </location>
</feature>
<dbReference type="PANTHER" id="PTHR19918:SF1">
    <property type="entry name" value="FIZZY-RELATED PROTEIN HOMOLOG"/>
    <property type="match status" value="1"/>
</dbReference>
<feature type="repeat" description="WD" evidence="4">
    <location>
        <begin position="173"/>
        <end position="214"/>
    </location>
</feature>
<dbReference type="EMBL" id="JAIPUX010000953">
    <property type="protein sequence ID" value="KAH0625881.1"/>
    <property type="molecule type" value="Genomic_DNA"/>
</dbReference>
<evidence type="ECO:0000256" key="1">
    <source>
        <dbReference type="ARBA" id="ARBA00022574"/>
    </source>
</evidence>
<accession>A0ABQ7T8W0</accession>
<reference evidence="7 8" key="1">
    <citation type="journal article" date="2022" name="Gigascience">
        <title>A chromosome-level genome assembly and annotation of the desert horned lizard, Phrynosoma platyrhinos, provides insight into chromosomal rearrangements among reptiles.</title>
        <authorList>
            <person name="Koochekian N."/>
            <person name="Ascanio A."/>
            <person name="Farleigh K."/>
            <person name="Card D.C."/>
            <person name="Schield D.R."/>
            <person name="Castoe T.A."/>
            <person name="Jezkova T."/>
        </authorList>
    </citation>
    <scope>NUCLEOTIDE SEQUENCE [LARGE SCALE GENOMIC DNA]</scope>
    <source>
        <strain evidence="7">NK-2021</strain>
    </source>
</reference>
<dbReference type="InterPro" id="IPR024977">
    <property type="entry name" value="Apc4-like_WD40_dom"/>
</dbReference>
<dbReference type="PROSITE" id="PS50082">
    <property type="entry name" value="WD_REPEATS_2"/>
    <property type="match status" value="1"/>
</dbReference>
<feature type="region of interest" description="Disordered" evidence="5">
    <location>
        <begin position="63"/>
        <end position="124"/>
    </location>
</feature>
<organism evidence="7 8">
    <name type="scientific">Phrynosoma platyrhinos</name>
    <name type="common">Desert horned lizard</name>
    <dbReference type="NCBI Taxonomy" id="52577"/>
    <lineage>
        <taxon>Eukaryota</taxon>
        <taxon>Metazoa</taxon>
        <taxon>Chordata</taxon>
        <taxon>Craniata</taxon>
        <taxon>Vertebrata</taxon>
        <taxon>Euteleostomi</taxon>
        <taxon>Lepidosauria</taxon>
        <taxon>Squamata</taxon>
        <taxon>Bifurcata</taxon>
        <taxon>Unidentata</taxon>
        <taxon>Episquamata</taxon>
        <taxon>Toxicofera</taxon>
        <taxon>Iguania</taxon>
        <taxon>Phrynosomatidae</taxon>
        <taxon>Phrynosomatinae</taxon>
        <taxon>Phrynosoma</taxon>
    </lineage>
</organism>
<name>A0ABQ7T8W0_PHRPL</name>
<dbReference type="PANTHER" id="PTHR19918">
    <property type="entry name" value="CELL DIVISION CYCLE 20 CDC20 FIZZY -RELATED"/>
    <property type="match status" value="1"/>
</dbReference>
<comment type="caution">
    <text evidence="7">The sequence shown here is derived from an EMBL/GenBank/DDBJ whole genome shotgun (WGS) entry which is preliminary data.</text>
</comment>
<feature type="region of interest" description="Disordered" evidence="5">
    <location>
        <begin position="1"/>
        <end position="47"/>
    </location>
</feature>
<dbReference type="InterPro" id="IPR001680">
    <property type="entry name" value="WD40_rpt"/>
</dbReference>
<keyword evidence="8" id="KW-1185">Reference proteome</keyword>
<evidence type="ECO:0000256" key="3">
    <source>
        <dbReference type="ARBA" id="ARBA00023306"/>
    </source>
</evidence>
<dbReference type="SMART" id="SM00320">
    <property type="entry name" value="WD40"/>
    <property type="match status" value="4"/>
</dbReference>
<dbReference type="SUPFAM" id="SSF50978">
    <property type="entry name" value="WD40 repeat-like"/>
    <property type="match status" value="1"/>
</dbReference>
<dbReference type="InterPro" id="IPR033010">
    <property type="entry name" value="Cdc20/Fizzy"/>
</dbReference>
<evidence type="ECO:0000313" key="7">
    <source>
        <dbReference type="EMBL" id="KAH0625881.1"/>
    </source>
</evidence>
<dbReference type="Pfam" id="PF00400">
    <property type="entry name" value="WD40"/>
    <property type="match status" value="1"/>
</dbReference>